<gene>
    <name evidence="2" type="ORF">ACFQPS_16815</name>
</gene>
<proteinExistence type="predicted"/>
<keyword evidence="1" id="KW-1133">Transmembrane helix</keyword>
<organism evidence="2 3">
    <name type="scientific">Rhodocista pekingensis</name>
    <dbReference type="NCBI Taxonomy" id="201185"/>
    <lineage>
        <taxon>Bacteria</taxon>
        <taxon>Pseudomonadati</taxon>
        <taxon>Pseudomonadota</taxon>
        <taxon>Alphaproteobacteria</taxon>
        <taxon>Rhodospirillales</taxon>
        <taxon>Azospirillaceae</taxon>
        <taxon>Rhodocista</taxon>
    </lineage>
</organism>
<keyword evidence="3" id="KW-1185">Reference proteome</keyword>
<keyword evidence="1" id="KW-0472">Membrane</keyword>
<feature type="transmembrane region" description="Helical" evidence="1">
    <location>
        <begin position="63"/>
        <end position="91"/>
    </location>
</feature>
<dbReference type="RefSeq" id="WP_377360373.1">
    <property type="nucleotide sequence ID" value="NZ_JBHTCM010000020.1"/>
</dbReference>
<evidence type="ECO:0000256" key="1">
    <source>
        <dbReference type="SAM" id="Phobius"/>
    </source>
</evidence>
<protein>
    <recommendedName>
        <fullName evidence="4">PetM family of cytochrome b6f complex subunit 7</fullName>
    </recommendedName>
</protein>
<evidence type="ECO:0008006" key="4">
    <source>
        <dbReference type="Google" id="ProtNLM"/>
    </source>
</evidence>
<name>A0ABW2KXQ0_9PROT</name>
<comment type="caution">
    <text evidence="2">The sequence shown here is derived from an EMBL/GenBank/DDBJ whole genome shotgun (WGS) entry which is preliminary data.</text>
</comment>
<evidence type="ECO:0000313" key="3">
    <source>
        <dbReference type="Proteomes" id="UP001596456"/>
    </source>
</evidence>
<dbReference type="Proteomes" id="UP001596456">
    <property type="component" value="Unassembled WGS sequence"/>
</dbReference>
<accession>A0ABW2KXQ0</accession>
<sequence length="94" mass="9956">MRRFLTLLLGLAGLALVLAGGVLAVRDRAAALGDVWYGLDPGSLNLLQAVTQRYLSPDLWDGAAVPLLLAPAWIVLLLPGLALLALGLFAARRR</sequence>
<reference evidence="3" key="1">
    <citation type="journal article" date="2019" name="Int. J. Syst. Evol. Microbiol.">
        <title>The Global Catalogue of Microorganisms (GCM) 10K type strain sequencing project: providing services to taxonomists for standard genome sequencing and annotation.</title>
        <authorList>
            <consortium name="The Broad Institute Genomics Platform"/>
            <consortium name="The Broad Institute Genome Sequencing Center for Infectious Disease"/>
            <person name="Wu L."/>
            <person name="Ma J."/>
        </authorList>
    </citation>
    <scope>NUCLEOTIDE SEQUENCE [LARGE SCALE GENOMIC DNA]</scope>
    <source>
        <strain evidence="3">CGMCC 1.16275</strain>
    </source>
</reference>
<dbReference type="EMBL" id="JBHTCM010000020">
    <property type="protein sequence ID" value="MFC7334829.1"/>
    <property type="molecule type" value="Genomic_DNA"/>
</dbReference>
<evidence type="ECO:0000313" key="2">
    <source>
        <dbReference type="EMBL" id="MFC7334829.1"/>
    </source>
</evidence>
<keyword evidence="1" id="KW-0812">Transmembrane</keyword>